<accession>A0A6M3LLM6</accession>
<sequence length="74" mass="8056">MALRGSDLSPALIARISGVSETDIKTRERMRGAVVVLNALAGSGVEETIWADCMHIARTWVRTLLNSEEESNEA</sequence>
<dbReference type="AlphaFoldDB" id="A0A6M3LLM6"/>
<dbReference type="EMBL" id="MT143171">
    <property type="protein sequence ID" value="QJA93705.1"/>
    <property type="molecule type" value="Genomic_DNA"/>
</dbReference>
<organism evidence="1">
    <name type="scientific">viral metagenome</name>
    <dbReference type="NCBI Taxonomy" id="1070528"/>
    <lineage>
        <taxon>unclassified sequences</taxon>
        <taxon>metagenomes</taxon>
        <taxon>organismal metagenomes</taxon>
    </lineage>
</organism>
<proteinExistence type="predicted"/>
<gene>
    <name evidence="1" type="ORF">MM415B04131_0001</name>
</gene>
<protein>
    <submittedName>
        <fullName evidence="1">Uncharacterized protein</fullName>
    </submittedName>
</protein>
<evidence type="ECO:0000313" key="1">
    <source>
        <dbReference type="EMBL" id="QJA93705.1"/>
    </source>
</evidence>
<reference evidence="1" key="1">
    <citation type="submission" date="2020-03" db="EMBL/GenBank/DDBJ databases">
        <title>The deep terrestrial virosphere.</title>
        <authorList>
            <person name="Holmfeldt K."/>
            <person name="Nilsson E."/>
            <person name="Simone D."/>
            <person name="Lopez-Fernandez M."/>
            <person name="Wu X."/>
            <person name="de Brujin I."/>
            <person name="Lundin D."/>
            <person name="Andersson A."/>
            <person name="Bertilsson S."/>
            <person name="Dopson M."/>
        </authorList>
    </citation>
    <scope>NUCLEOTIDE SEQUENCE</scope>
    <source>
        <strain evidence="1">MM415B04131</strain>
    </source>
</reference>
<name>A0A6M3LLM6_9ZZZZ</name>